<accession>B7FQ54</accession>
<reference evidence="4" key="2">
    <citation type="submission" date="2008-08" db="EMBL/GenBank/DDBJ databases">
        <authorList>
            <consortium name="Diatom Consortium"/>
            <person name="Grigoriev I."/>
            <person name="Grimwood J."/>
            <person name="Kuo A."/>
            <person name="Otillar R.P."/>
            <person name="Salamov A."/>
            <person name="Detter J.C."/>
            <person name="Lindquist E."/>
            <person name="Shapiro H."/>
            <person name="Lucas S."/>
            <person name="Glavina del Rio T."/>
            <person name="Pitluck S."/>
            <person name="Rokhsar D."/>
            <person name="Bowler C."/>
        </authorList>
    </citation>
    <scope>GENOME REANNOTATION</scope>
    <source>
        <strain evidence="4">CCAP 1055/1</strain>
    </source>
</reference>
<feature type="region of interest" description="Disordered" evidence="2">
    <location>
        <begin position="1"/>
        <end position="48"/>
    </location>
</feature>
<evidence type="ECO:0000256" key="2">
    <source>
        <dbReference type="SAM" id="MobiDB-lite"/>
    </source>
</evidence>
<feature type="coiled-coil region" evidence="1">
    <location>
        <begin position="165"/>
        <end position="294"/>
    </location>
</feature>
<organism evidence="3 4">
    <name type="scientific">Phaeodactylum tricornutum (strain CCAP 1055/1)</name>
    <dbReference type="NCBI Taxonomy" id="556484"/>
    <lineage>
        <taxon>Eukaryota</taxon>
        <taxon>Sar</taxon>
        <taxon>Stramenopiles</taxon>
        <taxon>Ochrophyta</taxon>
        <taxon>Bacillariophyta</taxon>
        <taxon>Bacillariophyceae</taxon>
        <taxon>Bacillariophycidae</taxon>
        <taxon>Naviculales</taxon>
        <taxon>Phaeodactylaceae</taxon>
        <taxon>Phaeodactylum</taxon>
    </lineage>
</organism>
<name>B7FQ54_PHATC</name>
<dbReference type="Proteomes" id="UP000000759">
    <property type="component" value="Chromosome 1"/>
</dbReference>
<evidence type="ECO:0000313" key="3">
    <source>
        <dbReference type="EMBL" id="EEC51285.1"/>
    </source>
</evidence>
<dbReference type="EMBL" id="CM000605">
    <property type="protein sequence ID" value="EEC51285.1"/>
    <property type="molecule type" value="Genomic_DNA"/>
</dbReference>
<dbReference type="InParanoid" id="B7FQ54"/>
<dbReference type="HOGENOM" id="CLU_913554_0_0_1"/>
<evidence type="ECO:0000313" key="4">
    <source>
        <dbReference type="Proteomes" id="UP000000759"/>
    </source>
</evidence>
<proteinExistence type="predicted"/>
<reference evidence="3 4" key="1">
    <citation type="journal article" date="2008" name="Nature">
        <title>The Phaeodactylum genome reveals the evolutionary history of diatom genomes.</title>
        <authorList>
            <person name="Bowler C."/>
            <person name="Allen A.E."/>
            <person name="Badger J.H."/>
            <person name="Grimwood J."/>
            <person name="Jabbari K."/>
            <person name="Kuo A."/>
            <person name="Maheswari U."/>
            <person name="Martens C."/>
            <person name="Maumus F."/>
            <person name="Otillar R.P."/>
            <person name="Rayko E."/>
            <person name="Salamov A."/>
            <person name="Vandepoele K."/>
            <person name="Beszteri B."/>
            <person name="Gruber A."/>
            <person name="Heijde M."/>
            <person name="Katinka M."/>
            <person name="Mock T."/>
            <person name="Valentin K."/>
            <person name="Verret F."/>
            <person name="Berges J.A."/>
            <person name="Brownlee C."/>
            <person name="Cadoret J.P."/>
            <person name="Chiovitti A."/>
            <person name="Choi C.J."/>
            <person name="Coesel S."/>
            <person name="De Martino A."/>
            <person name="Detter J.C."/>
            <person name="Durkin C."/>
            <person name="Falciatore A."/>
            <person name="Fournet J."/>
            <person name="Haruta M."/>
            <person name="Huysman M.J."/>
            <person name="Jenkins B.D."/>
            <person name="Jiroutova K."/>
            <person name="Jorgensen R.E."/>
            <person name="Joubert Y."/>
            <person name="Kaplan A."/>
            <person name="Kroger N."/>
            <person name="Kroth P.G."/>
            <person name="La Roche J."/>
            <person name="Lindquist E."/>
            <person name="Lommer M."/>
            <person name="Martin-Jezequel V."/>
            <person name="Lopez P.J."/>
            <person name="Lucas S."/>
            <person name="Mangogna M."/>
            <person name="McGinnis K."/>
            <person name="Medlin L.K."/>
            <person name="Montsant A."/>
            <person name="Oudot-Le Secq M.P."/>
            <person name="Napoli C."/>
            <person name="Obornik M."/>
            <person name="Parker M.S."/>
            <person name="Petit J.L."/>
            <person name="Porcel B.M."/>
            <person name="Poulsen N."/>
            <person name="Robison M."/>
            <person name="Rychlewski L."/>
            <person name="Rynearson T.A."/>
            <person name="Schmutz J."/>
            <person name="Shapiro H."/>
            <person name="Siaut M."/>
            <person name="Stanley M."/>
            <person name="Sussman M.R."/>
            <person name="Taylor A.R."/>
            <person name="Vardi A."/>
            <person name="von Dassow P."/>
            <person name="Vyverman W."/>
            <person name="Willis A."/>
            <person name="Wyrwicz L.S."/>
            <person name="Rokhsar D.S."/>
            <person name="Weissenbach J."/>
            <person name="Armbrust E.V."/>
            <person name="Green B.R."/>
            <person name="Van de Peer Y."/>
            <person name="Grigoriev I.V."/>
        </authorList>
    </citation>
    <scope>NUCLEOTIDE SEQUENCE [LARGE SCALE GENOMIC DNA]</scope>
    <source>
        <strain evidence="3 4">CCAP 1055/1</strain>
    </source>
</reference>
<keyword evidence="4" id="KW-1185">Reference proteome</keyword>
<dbReference type="KEGG" id="pti:PHATRDRAFT_42958"/>
<sequence length="305" mass="35072">MSFFKTFRSRSGSNDGLDSEIKDVDAVDTTTPPPPTNPPPPPPPVLNENITVTVEDEPDEDPVRAQLEKDVRQRDSNISALEKVRNEKKQDIVNLEMELEKERLQQMKEALTHKIESERIKRQTTHTEERLKALEADMQDKAAIHEYANLIKGVAPKSGVDSQYVMKLQAQLQKAVKKMETTNEQMKELEENSRQVVNGLSLEISELVEERCRTELELRKQMEVLNDQKRDMQLQYEERIKENLKTLQALRAKAASQTTIEELEEELEETELRLEELNRIQETQERTIAQLNKSLAVDGAGEIVM</sequence>
<feature type="compositionally biased region" description="Basic and acidic residues" evidence="2">
    <location>
        <begin position="61"/>
        <end position="74"/>
    </location>
</feature>
<feature type="region of interest" description="Disordered" evidence="2">
    <location>
        <begin position="55"/>
        <end position="74"/>
    </location>
</feature>
<dbReference type="RefSeq" id="XP_002176822.1">
    <property type="nucleotide sequence ID" value="XM_002176786.1"/>
</dbReference>
<dbReference type="PaxDb" id="2850-Phatr42958"/>
<gene>
    <name evidence="3" type="ORF">PHATRDRAFT_42958</name>
</gene>
<keyword evidence="1" id="KW-0175">Coiled coil</keyword>
<dbReference type="AlphaFoldDB" id="B7FQ54"/>
<dbReference type="OrthoDB" id="44352at2759"/>
<dbReference type="eggNOG" id="ENOG502SXN6">
    <property type="taxonomic scope" value="Eukaryota"/>
</dbReference>
<feature type="coiled-coil region" evidence="1">
    <location>
        <begin position="78"/>
        <end position="137"/>
    </location>
</feature>
<dbReference type="GeneID" id="7196783"/>
<evidence type="ECO:0000256" key="1">
    <source>
        <dbReference type="SAM" id="Coils"/>
    </source>
</evidence>
<feature type="compositionally biased region" description="Pro residues" evidence="2">
    <location>
        <begin position="31"/>
        <end position="45"/>
    </location>
</feature>
<protein>
    <submittedName>
        <fullName evidence="3">Uncharacterized protein</fullName>
    </submittedName>
</protein>